<evidence type="ECO:0000313" key="4">
    <source>
        <dbReference type="EMBL" id="QJH95129.1"/>
    </source>
</evidence>
<protein>
    <submittedName>
        <fullName evidence="1">Uncharacterized protein</fullName>
    </submittedName>
</protein>
<evidence type="ECO:0000313" key="1">
    <source>
        <dbReference type="EMBL" id="QJA46446.1"/>
    </source>
</evidence>
<proteinExistence type="predicted"/>
<dbReference type="EMBL" id="MT144011">
    <property type="protein sequence ID" value="QJA46446.1"/>
    <property type="molecule type" value="Genomic_DNA"/>
</dbReference>
<dbReference type="EMBL" id="MT141493">
    <property type="protein sequence ID" value="QJA63235.1"/>
    <property type="molecule type" value="Genomic_DNA"/>
</dbReference>
<dbReference type="AlphaFoldDB" id="A0A6H1ZEV0"/>
<dbReference type="EMBL" id="MT142534">
    <property type="protein sequence ID" value="QJA84741.1"/>
    <property type="molecule type" value="Genomic_DNA"/>
</dbReference>
<accession>A0A6H1ZEV0</accession>
<gene>
    <name evidence="3" type="ORF">MM415A00170_0005</name>
    <name evidence="2" type="ORF">MM415B00642_0004</name>
    <name evidence="1" type="ORF">TM448A00430_0003</name>
    <name evidence="4" type="ORF">TM448B00346_0027</name>
</gene>
<organism evidence="1">
    <name type="scientific">viral metagenome</name>
    <dbReference type="NCBI Taxonomy" id="1070528"/>
    <lineage>
        <taxon>unclassified sequences</taxon>
        <taxon>metagenomes</taxon>
        <taxon>organismal metagenomes</taxon>
    </lineage>
</organism>
<evidence type="ECO:0000313" key="3">
    <source>
        <dbReference type="EMBL" id="QJA84741.1"/>
    </source>
</evidence>
<sequence length="142" mass="16158">MKKKVVKCPDCGKKVKNLGSHKRFCPARQQVETETVNDDVQQPVVSAIQETQTKVETITRPVAGTPTPFEGVKIRTTQNYVPEMPDDPKTAEILRKVIKMLVPSFPDERLKRQSIARIERFLTPLPPSLQMEMEARFKDISP</sequence>
<name>A0A6H1ZEV0_9ZZZZ</name>
<dbReference type="EMBL" id="MT144613">
    <property type="protein sequence ID" value="QJH95129.1"/>
    <property type="molecule type" value="Genomic_DNA"/>
</dbReference>
<reference evidence="1" key="1">
    <citation type="submission" date="2020-03" db="EMBL/GenBank/DDBJ databases">
        <title>The deep terrestrial virosphere.</title>
        <authorList>
            <person name="Holmfeldt K."/>
            <person name="Nilsson E."/>
            <person name="Simone D."/>
            <person name="Lopez-Fernandez M."/>
            <person name="Wu X."/>
            <person name="de Brujin I."/>
            <person name="Lundin D."/>
            <person name="Andersson A."/>
            <person name="Bertilsson S."/>
            <person name="Dopson M."/>
        </authorList>
    </citation>
    <scope>NUCLEOTIDE SEQUENCE</scope>
    <source>
        <strain evidence="3">MM415A00170</strain>
        <strain evidence="2">MM415B00642</strain>
        <strain evidence="1">TM448A00430</strain>
        <strain evidence="4">TM448B00346</strain>
    </source>
</reference>
<evidence type="ECO:0000313" key="2">
    <source>
        <dbReference type="EMBL" id="QJA63235.1"/>
    </source>
</evidence>